<dbReference type="Proteomes" id="UP000054166">
    <property type="component" value="Unassembled WGS sequence"/>
</dbReference>
<name>A0A0C3BHK5_PILCF</name>
<evidence type="ECO:0000313" key="3">
    <source>
        <dbReference type="EMBL" id="KIM85803.1"/>
    </source>
</evidence>
<proteinExistence type="predicted"/>
<evidence type="ECO:0000256" key="1">
    <source>
        <dbReference type="SAM" id="Coils"/>
    </source>
</evidence>
<organism evidence="3 4">
    <name type="scientific">Piloderma croceum (strain F 1598)</name>
    <dbReference type="NCBI Taxonomy" id="765440"/>
    <lineage>
        <taxon>Eukaryota</taxon>
        <taxon>Fungi</taxon>
        <taxon>Dikarya</taxon>
        <taxon>Basidiomycota</taxon>
        <taxon>Agaricomycotina</taxon>
        <taxon>Agaricomycetes</taxon>
        <taxon>Agaricomycetidae</taxon>
        <taxon>Atheliales</taxon>
        <taxon>Atheliaceae</taxon>
        <taxon>Piloderma</taxon>
    </lineage>
</organism>
<dbReference type="InParanoid" id="A0A0C3BHK5"/>
<reference evidence="4" key="2">
    <citation type="submission" date="2015-01" db="EMBL/GenBank/DDBJ databases">
        <title>Evolutionary Origins and Diversification of the Mycorrhizal Mutualists.</title>
        <authorList>
            <consortium name="DOE Joint Genome Institute"/>
            <consortium name="Mycorrhizal Genomics Consortium"/>
            <person name="Kohler A."/>
            <person name="Kuo A."/>
            <person name="Nagy L.G."/>
            <person name="Floudas D."/>
            <person name="Copeland A."/>
            <person name="Barry K.W."/>
            <person name="Cichocki N."/>
            <person name="Veneault-Fourrey C."/>
            <person name="LaButti K."/>
            <person name="Lindquist E.A."/>
            <person name="Lipzen A."/>
            <person name="Lundell T."/>
            <person name="Morin E."/>
            <person name="Murat C."/>
            <person name="Riley R."/>
            <person name="Ohm R."/>
            <person name="Sun H."/>
            <person name="Tunlid A."/>
            <person name="Henrissat B."/>
            <person name="Grigoriev I.V."/>
            <person name="Hibbett D.S."/>
            <person name="Martin F."/>
        </authorList>
    </citation>
    <scope>NUCLEOTIDE SEQUENCE [LARGE SCALE GENOMIC DNA]</scope>
    <source>
        <strain evidence="4">F 1598</strain>
    </source>
</reference>
<accession>A0A0C3BHK5</accession>
<evidence type="ECO:0000313" key="4">
    <source>
        <dbReference type="Proteomes" id="UP000054166"/>
    </source>
</evidence>
<gene>
    <name evidence="3" type="ORF">PILCRDRAFT_817012</name>
</gene>
<keyword evidence="1" id="KW-0175">Coiled coil</keyword>
<feature type="region of interest" description="Disordered" evidence="2">
    <location>
        <begin position="115"/>
        <end position="172"/>
    </location>
</feature>
<dbReference type="EMBL" id="KN832984">
    <property type="protein sequence ID" value="KIM85803.1"/>
    <property type="molecule type" value="Genomic_DNA"/>
</dbReference>
<feature type="compositionally biased region" description="Low complexity" evidence="2">
    <location>
        <begin position="145"/>
        <end position="165"/>
    </location>
</feature>
<feature type="coiled-coil region" evidence="1">
    <location>
        <begin position="19"/>
        <end position="81"/>
    </location>
</feature>
<keyword evidence="4" id="KW-1185">Reference proteome</keyword>
<protein>
    <submittedName>
        <fullName evidence="3">Uncharacterized protein</fullName>
    </submittedName>
</protein>
<evidence type="ECO:0000256" key="2">
    <source>
        <dbReference type="SAM" id="MobiDB-lite"/>
    </source>
</evidence>
<dbReference type="Gene3D" id="6.10.250.3110">
    <property type="match status" value="1"/>
</dbReference>
<dbReference type="HOGENOM" id="CLU_1555849_0_0_1"/>
<reference evidence="3 4" key="1">
    <citation type="submission" date="2014-04" db="EMBL/GenBank/DDBJ databases">
        <authorList>
            <consortium name="DOE Joint Genome Institute"/>
            <person name="Kuo A."/>
            <person name="Tarkka M."/>
            <person name="Buscot F."/>
            <person name="Kohler A."/>
            <person name="Nagy L.G."/>
            <person name="Floudas D."/>
            <person name="Copeland A."/>
            <person name="Barry K.W."/>
            <person name="Cichocki N."/>
            <person name="Veneault-Fourrey C."/>
            <person name="LaButti K."/>
            <person name="Lindquist E.A."/>
            <person name="Lipzen A."/>
            <person name="Lundell T."/>
            <person name="Morin E."/>
            <person name="Murat C."/>
            <person name="Sun H."/>
            <person name="Tunlid A."/>
            <person name="Henrissat B."/>
            <person name="Grigoriev I.V."/>
            <person name="Hibbett D.S."/>
            <person name="Martin F."/>
            <person name="Nordberg H.P."/>
            <person name="Cantor M.N."/>
            <person name="Hua S.X."/>
        </authorList>
    </citation>
    <scope>NUCLEOTIDE SEQUENCE [LARGE SCALE GENOMIC DNA]</scope>
    <source>
        <strain evidence="3 4">F 1598</strain>
    </source>
</reference>
<dbReference type="OrthoDB" id="2689666at2759"/>
<sequence>MPEDREPRKAVPSTQRARIQELEAENARHLADLNQVRQERDTFRNEAAKLRKDSVKLRKEIADLRNKYDALVSTHEDVKRTNGATQEAEKPAKKITRKRKAADVVDADAMVVDEVPGGQPVKATTHKKTQTVADPSERRKRTKLTAQQSTSQQTPTGMPGFTFTFSGAPGFV</sequence>
<dbReference type="AlphaFoldDB" id="A0A0C3BHK5"/>